<gene>
    <name evidence="1" type="ORF">Bpfe_026399</name>
</gene>
<evidence type="ECO:0000313" key="2">
    <source>
        <dbReference type="Proteomes" id="UP001233172"/>
    </source>
</evidence>
<evidence type="ECO:0000313" key="1">
    <source>
        <dbReference type="EMBL" id="KAK0044160.1"/>
    </source>
</evidence>
<reference evidence="1" key="1">
    <citation type="journal article" date="2023" name="PLoS Negl. Trop. Dis.">
        <title>A genome sequence for Biomphalaria pfeifferi, the major vector snail for the human-infecting parasite Schistosoma mansoni.</title>
        <authorList>
            <person name="Bu L."/>
            <person name="Lu L."/>
            <person name="Laidemitt M.R."/>
            <person name="Zhang S.M."/>
            <person name="Mutuku M."/>
            <person name="Mkoji G."/>
            <person name="Steinauer M."/>
            <person name="Loker E.S."/>
        </authorList>
    </citation>
    <scope>NUCLEOTIDE SEQUENCE</scope>
    <source>
        <strain evidence="1">KasaAsao</strain>
    </source>
</reference>
<dbReference type="AlphaFoldDB" id="A0AAD8B032"/>
<protein>
    <submittedName>
        <fullName evidence="1">Uncharacterized protein</fullName>
    </submittedName>
</protein>
<proteinExistence type="predicted"/>
<sequence length="110" mass="12675">MKIVRVQYFGIDADIPFVCVCVDPKYSVDPKENVDPKQTMDPKPTLDAVIRGSRHCFRSKQLLHRANVKPWMCIDVQSLFDHTLHQRQHHWALTYTAAPGPHVHSAWCTP</sequence>
<accession>A0AAD8B032</accession>
<name>A0AAD8B032_BIOPF</name>
<keyword evidence="2" id="KW-1185">Reference proteome</keyword>
<comment type="caution">
    <text evidence="1">The sequence shown here is derived from an EMBL/GenBank/DDBJ whole genome shotgun (WGS) entry which is preliminary data.</text>
</comment>
<reference evidence="1" key="2">
    <citation type="submission" date="2023-04" db="EMBL/GenBank/DDBJ databases">
        <authorList>
            <person name="Bu L."/>
            <person name="Lu L."/>
            <person name="Laidemitt M.R."/>
            <person name="Zhang S.M."/>
            <person name="Mutuku M."/>
            <person name="Mkoji G."/>
            <person name="Steinauer M."/>
            <person name="Loker E.S."/>
        </authorList>
    </citation>
    <scope>NUCLEOTIDE SEQUENCE</scope>
    <source>
        <strain evidence="1">KasaAsao</strain>
        <tissue evidence="1">Whole Snail</tissue>
    </source>
</reference>
<dbReference type="Proteomes" id="UP001233172">
    <property type="component" value="Unassembled WGS sequence"/>
</dbReference>
<organism evidence="1 2">
    <name type="scientific">Biomphalaria pfeifferi</name>
    <name type="common">Bloodfluke planorb</name>
    <name type="synonym">Freshwater snail</name>
    <dbReference type="NCBI Taxonomy" id="112525"/>
    <lineage>
        <taxon>Eukaryota</taxon>
        <taxon>Metazoa</taxon>
        <taxon>Spiralia</taxon>
        <taxon>Lophotrochozoa</taxon>
        <taxon>Mollusca</taxon>
        <taxon>Gastropoda</taxon>
        <taxon>Heterobranchia</taxon>
        <taxon>Euthyneura</taxon>
        <taxon>Panpulmonata</taxon>
        <taxon>Hygrophila</taxon>
        <taxon>Lymnaeoidea</taxon>
        <taxon>Planorbidae</taxon>
        <taxon>Biomphalaria</taxon>
    </lineage>
</organism>
<dbReference type="EMBL" id="JASAOG010000203">
    <property type="protein sequence ID" value="KAK0044160.1"/>
    <property type="molecule type" value="Genomic_DNA"/>
</dbReference>